<keyword evidence="2" id="KW-1185">Reference proteome</keyword>
<accession>A0A3M7RXK9</accession>
<evidence type="ECO:0000313" key="2">
    <source>
        <dbReference type="Proteomes" id="UP000276133"/>
    </source>
</evidence>
<dbReference type="Proteomes" id="UP000276133">
    <property type="component" value="Unassembled WGS sequence"/>
</dbReference>
<proteinExistence type="predicted"/>
<organism evidence="1 2">
    <name type="scientific">Brachionus plicatilis</name>
    <name type="common">Marine rotifer</name>
    <name type="synonym">Brachionus muelleri</name>
    <dbReference type="NCBI Taxonomy" id="10195"/>
    <lineage>
        <taxon>Eukaryota</taxon>
        <taxon>Metazoa</taxon>
        <taxon>Spiralia</taxon>
        <taxon>Gnathifera</taxon>
        <taxon>Rotifera</taxon>
        <taxon>Eurotatoria</taxon>
        <taxon>Monogononta</taxon>
        <taxon>Pseudotrocha</taxon>
        <taxon>Ploima</taxon>
        <taxon>Brachionidae</taxon>
        <taxon>Brachionus</taxon>
    </lineage>
</organism>
<name>A0A3M7RXK9_BRAPC</name>
<reference evidence="1 2" key="1">
    <citation type="journal article" date="2018" name="Sci. Rep.">
        <title>Genomic signatures of local adaptation to the degree of environmental predictability in rotifers.</title>
        <authorList>
            <person name="Franch-Gras L."/>
            <person name="Hahn C."/>
            <person name="Garcia-Roger E.M."/>
            <person name="Carmona M.J."/>
            <person name="Serra M."/>
            <person name="Gomez A."/>
        </authorList>
    </citation>
    <scope>NUCLEOTIDE SEQUENCE [LARGE SCALE GENOMIC DNA]</scope>
    <source>
        <strain evidence="1">HYR1</strain>
    </source>
</reference>
<dbReference type="EMBL" id="REGN01002421">
    <property type="protein sequence ID" value="RNA28212.1"/>
    <property type="molecule type" value="Genomic_DNA"/>
</dbReference>
<protein>
    <submittedName>
        <fullName evidence="1">Uncharacterized protein</fullName>
    </submittedName>
</protein>
<sequence>MSLKLLHYRLTEKIKKKLKYRIKLRAHENTMMIYENQELYGWTLSSSGCLNTIIVKVNADF</sequence>
<dbReference type="AlphaFoldDB" id="A0A3M7RXK9"/>
<gene>
    <name evidence="1" type="ORF">BpHYR1_007653</name>
</gene>
<evidence type="ECO:0000313" key="1">
    <source>
        <dbReference type="EMBL" id="RNA28212.1"/>
    </source>
</evidence>
<comment type="caution">
    <text evidence="1">The sequence shown here is derived from an EMBL/GenBank/DDBJ whole genome shotgun (WGS) entry which is preliminary data.</text>
</comment>